<proteinExistence type="predicted"/>
<feature type="signal peptide" evidence="1">
    <location>
        <begin position="1"/>
        <end position="23"/>
    </location>
</feature>
<sequence>MTQISQLLFVLLVTISLFTTVFADDGAPNWLKQAAAIQPPIYAKDVPGVVLHDSNDVTLDAQGNLVTVEHHAIKILTREGREYAVAQALYLTSSSRVREISAWVIRPDGSVKEYDKKSVLDRVSDPDDIYDEYRVKAINATGDVDAGFIFGYSVITEKKPLFYQDNHFFQSDLPVMQSRYSLSVPAGWKASSITFNHAEIKPQTNDTSYVWELRNLPFIRDEPLSPSIRNIVPRIAVKFAPANGAQAEGRSFPDWTAVSRWENSMSDPSVIVDDAVAAKARELTAGAKTELEKIRAVGSYVQGLQYISIDIGVAQGNGYRPRPSNLVLSRGYGDCKDKANLMRAMLRVLKIESYPVGIYSGDPNFVREEWVSPSQFNHAIIAVKVSDETVVPTVLNHPKLGRLLIFDATDPFTPVGDLPDYLQGSLALIGAGDNGGLARMPVTLPETNLLERNVEVSLTDDGSIKGIIKEVANGQESTVFRAQRRLLSSDDYKKLIENWLTRGATGAQLGKIMPNDKKEAARFDLDVEFSAPRYAQLMQNRLLVFKPAIVGRRGGVFLTEAKRDQPVMLDSNSMKETVTFNLPPGFVVDEMPDAVNLEMPFGKYTTKYEVKDNKLVFTRSLTTNRTTVPVEKYNSVKDFYTKIMAAEQAPVVLLKK</sequence>
<dbReference type="InterPro" id="IPR002931">
    <property type="entry name" value="Transglutaminase-like"/>
</dbReference>
<dbReference type="SUPFAM" id="SSF54001">
    <property type="entry name" value="Cysteine proteinases"/>
    <property type="match status" value="1"/>
</dbReference>
<feature type="domain" description="Transglutaminase-like" evidence="2">
    <location>
        <begin position="279"/>
        <end position="385"/>
    </location>
</feature>
<reference evidence="4" key="1">
    <citation type="submission" date="2020-02" db="EMBL/GenBank/DDBJ databases">
        <authorList>
            <person name="Meier V. D."/>
        </authorList>
    </citation>
    <scope>NUCLEOTIDE SEQUENCE</scope>
    <source>
        <strain evidence="4">AVDCRST_MAG74</strain>
    </source>
</reference>
<evidence type="ECO:0000259" key="3">
    <source>
        <dbReference type="Pfam" id="PF12969"/>
    </source>
</evidence>
<dbReference type="Pfam" id="PF12969">
    <property type="entry name" value="DUF3857"/>
    <property type="match status" value="1"/>
</dbReference>
<dbReference type="Pfam" id="PF01841">
    <property type="entry name" value="Transglut_core"/>
    <property type="match status" value="1"/>
</dbReference>
<keyword evidence="1" id="KW-0732">Signal</keyword>
<dbReference type="InterPro" id="IPR038765">
    <property type="entry name" value="Papain-like_cys_pep_sf"/>
</dbReference>
<evidence type="ECO:0000259" key="2">
    <source>
        <dbReference type="Pfam" id="PF01841"/>
    </source>
</evidence>
<dbReference type="InterPro" id="IPR024618">
    <property type="entry name" value="DUF3857"/>
</dbReference>
<evidence type="ECO:0000313" key="4">
    <source>
        <dbReference type="EMBL" id="CAA9426170.1"/>
    </source>
</evidence>
<dbReference type="EMBL" id="CADCUR010000287">
    <property type="protein sequence ID" value="CAA9426170.1"/>
    <property type="molecule type" value="Genomic_DNA"/>
</dbReference>
<feature type="chain" id="PRO_5027015285" description="DUF3857 domain-containing protein" evidence="1">
    <location>
        <begin position="24"/>
        <end position="656"/>
    </location>
</feature>
<organism evidence="4">
    <name type="scientific">uncultured Pyrinomonadaceae bacterium</name>
    <dbReference type="NCBI Taxonomy" id="2283094"/>
    <lineage>
        <taxon>Bacteria</taxon>
        <taxon>Pseudomonadati</taxon>
        <taxon>Acidobacteriota</taxon>
        <taxon>Blastocatellia</taxon>
        <taxon>Blastocatellales</taxon>
        <taxon>Pyrinomonadaceae</taxon>
        <taxon>environmental samples</taxon>
    </lineage>
</organism>
<feature type="domain" description="DUF3857" evidence="3">
    <location>
        <begin position="62"/>
        <end position="217"/>
    </location>
</feature>
<dbReference type="AlphaFoldDB" id="A0A6J4PX68"/>
<dbReference type="Gene3D" id="3.10.620.30">
    <property type="match status" value="1"/>
</dbReference>
<name>A0A6J4PX68_9BACT</name>
<protein>
    <recommendedName>
        <fullName evidence="5">DUF3857 domain-containing protein</fullName>
    </recommendedName>
</protein>
<accession>A0A6J4PX68</accession>
<evidence type="ECO:0008006" key="5">
    <source>
        <dbReference type="Google" id="ProtNLM"/>
    </source>
</evidence>
<gene>
    <name evidence="4" type="ORF">AVDCRST_MAG74-3350</name>
</gene>
<evidence type="ECO:0000256" key="1">
    <source>
        <dbReference type="SAM" id="SignalP"/>
    </source>
</evidence>
<dbReference type="Gene3D" id="2.60.120.1130">
    <property type="match status" value="1"/>
</dbReference>
<dbReference type="Gene3D" id="2.60.40.3140">
    <property type="match status" value="1"/>
</dbReference>